<dbReference type="PANTHER" id="PTHR36504:SF1">
    <property type="entry name" value="LIPOPOLYSACCHARIDE EXPORT SYSTEM PROTEIN LPTA"/>
    <property type="match status" value="1"/>
</dbReference>
<dbReference type="Gene3D" id="2.60.450.10">
    <property type="entry name" value="Lipopolysaccharide (LPS) transport protein A like domain"/>
    <property type="match status" value="1"/>
</dbReference>
<keyword evidence="6" id="KW-1185">Reference proteome</keyword>
<dbReference type="Proteomes" id="UP000676409">
    <property type="component" value="Chromosome"/>
</dbReference>
<evidence type="ECO:0000256" key="1">
    <source>
        <dbReference type="ARBA" id="ARBA00022729"/>
    </source>
</evidence>
<dbReference type="RefSeq" id="WP_211936298.1">
    <property type="nucleotide sequence ID" value="NZ_CP073078.1"/>
</dbReference>
<dbReference type="InterPro" id="IPR052037">
    <property type="entry name" value="LPS_export_LptA"/>
</dbReference>
<dbReference type="PANTHER" id="PTHR36504">
    <property type="entry name" value="LIPOPOLYSACCHARIDE EXPORT SYSTEM PROTEIN LPTA"/>
    <property type="match status" value="1"/>
</dbReference>
<gene>
    <name evidence="5" type="ORF">KCG34_14180</name>
</gene>
<dbReference type="EMBL" id="CP073078">
    <property type="protein sequence ID" value="QUD86246.1"/>
    <property type="molecule type" value="Genomic_DNA"/>
</dbReference>
<protein>
    <submittedName>
        <fullName evidence="5">Organic solvent tolerance protein OstA</fullName>
    </submittedName>
</protein>
<name>A0A975FXR5_9CAUL</name>
<sequence>MNRLTALFALTVLAAPLAAAAPSAAWAQLAAGSKAPVDVTADQLVVEQQQCRASYKGAAEALQDTSRLRADTIDIFNKMQAAKGGGSGTSCGQLDRMEADGSVYYVTPDRVVKGDHAIYNADSKTIVVTGQVVVAQGKNVSAGARLVINTDLGQATMESGVKGRGNPGRVRTVLYPNEAQGTSPSGLAPPVPPPPRKHGG</sequence>
<reference evidence="5" key="1">
    <citation type="submission" date="2021-04" db="EMBL/GenBank/DDBJ databases">
        <title>The complete genome sequence of Caulobacter sp. S6.</title>
        <authorList>
            <person name="Tang Y."/>
            <person name="Ouyang W."/>
            <person name="Liu Q."/>
            <person name="Huang B."/>
            <person name="Guo Z."/>
            <person name="Lei P."/>
        </authorList>
    </citation>
    <scope>NUCLEOTIDE SEQUENCE</scope>
    <source>
        <strain evidence="5">S6</strain>
    </source>
</reference>
<evidence type="ECO:0000313" key="6">
    <source>
        <dbReference type="Proteomes" id="UP000676409"/>
    </source>
</evidence>
<dbReference type="GO" id="GO:0030288">
    <property type="term" value="C:outer membrane-bounded periplasmic space"/>
    <property type="evidence" value="ECO:0007669"/>
    <property type="project" value="TreeGrafter"/>
</dbReference>
<proteinExistence type="predicted"/>
<dbReference type="AlphaFoldDB" id="A0A975FXR5"/>
<dbReference type="InterPro" id="IPR005653">
    <property type="entry name" value="OstA-like_N"/>
</dbReference>
<dbReference type="GO" id="GO:0009279">
    <property type="term" value="C:cell outer membrane"/>
    <property type="evidence" value="ECO:0007669"/>
    <property type="project" value="TreeGrafter"/>
</dbReference>
<dbReference type="Pfam" id="PF03968">
    <property type="entry name" value="LptD_N"/>
    <property type="match status" value="1"/>
</dbReference>
<dbReference type="GO" id="GO:0017089">
    <property type="term" value="F:glycolipid transfer activity"/>
    <property type="evidence" value="ECO:0007669"/>
    <property type="project" value="TreeGrafter"/>
</dbReference>
<feature type="signal peptide" evidence="3">
    <location>
        <begin position="1"/>
        <end position="27"/>
    </location>
</feature>
<feature type="region of interest" description="Disordered" evidence="2">
    <location>
        <begin position="177"/>
        <end position="200"/>
    </location>
</feature>
<evidence type="ECO:0000259" key="4">
    <source>
        <dbReference type="Pfam" id="PF03968"/>
    </source>
</evidence>
<accession>A0A975FXR5</accession>
<organism evidence="5 6">
    <name type="scientific">Phenylobacterium montanum</name>
    <dbReference type="NCBI Taxonomy" id="2823693"/>
    <lineage>
        <taxon>Bacteria</taxon>
        <taxon>Pseudomonadati</taxon>
        <taxon>Pseudomonadota</taxon>
        <taxon>Alphaproteobacteria</taxon>
        <taxon>Caulobacterales</taxon>
        <taxon>Caulobacteraceae</taxon>
        <taxon>Phenylobacterium</taxon>
    </lineage>
</organism>
<dbReference type="GO" id="GO:0015920">
    <property type="term" value="P:lipopolysaccharide transport"/>
    <property type="evidence" value="ECO:0007669"/>
    <property type="project" value="TreeGrafter"/>
</dbReference>
<evidence type="ECO:0000256" key="3">
    <source>
        <dbReference type="SAM" id="SignalP"/>
    </source>
</evidence>
<feature type="chain" id="PRO_5037031452" evidence="3">
    <location>
        <begin position="28"/>
        <end position="200"/>
    </location>
</feature>
<evidence type="ECO:0000313" key="5">
    <source>
        <dbReference type="EMBL" id="QUD86246.1"/>
    </source>
</evidence>
<evidence type="ECO:0000256" key="2">
    <source>
        <dbReference type="SAM" id="MobiDB-lite"/>
    </source>
</evidence>
<keyword evidence="1 3" id="KW-0732">Signal</keyword>
<dbReference type="KEGG" id="caul:KCG34_14180"/>
<feature type="domain" description="Organic solvent tolerance-like N-terminal" evidence="4">
    <location>
        <begin position="39"/>
        <end position="151"/>
    </location>
</feature>